<dbReference type="Pfam" id="PF13472">
    <property type="entry name" value="Lipase_GDSL_2"/>
    <property type="match status" value="1"/>
</dbReference>
<proteinExistence type="predicted"/>
<reference evidence="2 3" key="1">
    <citation type="journal article" date="2020" name="Biotechnol. Biofuels">
        <title>New insights from the biogas microbiome by comprehensive genome-resolved metagenomics of nearly 1600 species originating from multiple anaerobic digesters.</title>
        <authorList>
            <person name="Campanaro S."/>
            <person name="Treu L."/>
            <person name="Rodriguez-R L.M."/>
            <person name="Kovalovszki A."/>
            <person name="Ziels R.M."/>
            <person name="Maus I."/>
            <person name="Zhu X."/>
            <person name="Kougias P.G."/>
            <person name="Basile A."/>
            <person name="Luo G."/>
            <person name="Schluter A."/>
            <person name="Konstantinidis K.T."/>
            <person name="Angelidaki I."/>
        </authorList>
    </citation>
    <scope>NUCLEOTIDE SEQUENCE [LARGE SCALE GENOMIC DNA]</scope>
    <source>
        <strain evidence="2">AS27yjCOA_65</strain>
    </source>
</reference>
<evidence type="ECO:0000259" key="1">
    <source>
        <dbReference type="Pfam" id="PF13472"/>
    </source>
</evidence>
<name>A0A7X9IKM0_9DELT</name>
<dbReference type="AlphaFoldDB" id="A0A7X9IKM0"/>
<comment type="caution">
    <text evidence="2">The sequence shown here is derived from an EMBL/GenBank/DDBJ whole genome shotgun (WGS) entry which is preliminary data.</text>
</comment>
<evidence type="ECO:0000313" key="2">
    <source>
        <dbReference type="EMBL" id="NMC64243.1"/>
    </source>
</evidence>
<dbReference type="Proteomes" id="UP000524246">
    <property type="component" value="Unassembled WGS sequence"/>
</dbReference>
<dbReference type="Gene3D" id="3.40.50.1110">
    <property type="entry name" value="SGNH hydrolase"/>
    <property type="match status" value="1"/>
</dbReference>
<dbReference type="SUPFAM" id="SSF52266">
    <property type="entry name" value="SGNH hydrolase"/>
    <property type="match status" value="1"/>
</dbReference>
<dbReference type="InterPro" id="IPR036514">
    <property type="entry name" value="SGNH_hydro_sf"/>
</dbReference>
<keyword evidence="2" id="KW-0378">Hydrolase</keyword>
<organism evidence="2 3">
    <name type="scientific">SAR324 cluster bacterium</name>
    <dbReference type="NCBI Taxonomy" id="2024889"/>
    <lineage>
        <taxon>Bacteria</taxon>
        <taxon>Deltaproteobacteria</taxon>
        <taxon>SAR324 cluster</taxon>
    </lineage>
</organism>
<feature type="domain" description="SGNH hydrolase-type esterase" evidence="1">
    <location>
        <begin position="119"/>
        <end position="323"/>
    </location>
</feature>
<dbReference type="EMBL" id="JAAZON010000632">
    <property type="protein sequence ID" value="NMC64243.1"/>
    <property type="molecule type" value="Genomic_DNA"/>
</dbReference>
<sequence length="340" mass="38503">MSKFKKYLIHVVLILFGLAIGLIGAEIALKILAFNKRGSEFESLDQLRREMLNTSSSEQRKGTSLGDLVLPHADDQIIYVLKPHLDVKFMRAKVRTNSFGMRGPEYPLEKGIDTYRIVLLGDSFAFGWGVEENESFASVLEKNLNHIFMGHPKIEVLNLAVPGYSTFQEVMLFMEKGLCFSPDAVLLYFVENDFGLPFFVQDIRESSKTGGLFSALEFSRLTWNAAHPHAQEQLVQMQGWSPNTMLNKLAQKTESMGIPFFFAMNPKKGQKKYLARLPSLKKHSGVRIIELREGLLRAMEARGIAAKDLTLSFDPHPSPLRHRILGDLMTPHFWAEIDTN</sequence>
<gene>
    <name evidence="2" type="ORF">GYA55_13855</name>
</gene>
<protein>
    <submittedName>
        <fullName evidence="2">SGNH/GDSL hydrolase family protein</fullName>
    </submittedName>
</protein>
<accession>A0A7X9IKM0</accession>
<dbReference type="GO" id="GO:0016787">
    <property type="term" value="F:hydrolase activity"/>
    <property type="evidence" value="ECO:0007669"/>
    <property type="project" value="UniProtKB-KW"/>
</dbReference>
<dbReference type="InterPro" id="IPR013830">
    <property type="entry name" value="SGNH_hydro"/>
</dbReference>
<evidence type="ECO:0000313" key="3">
    <source>
        <dbReference type="Proteomes" id="UP000524246"/>
    </source>
</evidence>